<proteinExistence type="predicted"/>
<protein>
    <submittedName>
        <fullName evidence="2">Uncharacterized protein</fullName>
    </submittedName>
</protein>
<evidence type="ECO:0000313" key="2">
    <source>
        <dbReference type="EMBL" id="KAK3371048.1"/>
    </source>
</evidence>
<keyword evidence="1" id="KW-0732">Signal</keyword>
<dbReference type="EMBL" id="JAULSN010000005">
    <property type="protein sequence ID" value="KAK3371048.1"/>
    <property type="molecule type" value="Genomic_DNA"/>
</dbReference>
<organism evidence="2 3">
    <name type="scientific">Lasiosphaeria ovina</name>
    <dbReference type="NCBI Taxonomy" id="92902"/>
    <lineage>
        <taxon>Eukaryota</taxon>
        <taxon>Fungi</taxon>
        <taxon>Dikarya</taxon>
        <taxon>Ascomycota</taxon>
        <taxon>Pezizomycotina</taxon>
        <taxon>Sordariomycetes</taxon>
        <taxon>Sordariomycetidae</taxon>
        <taxon>Sordariales</taxon>
        <taxon>Lasiosphaeriaceae</taxon>
        <taxon>Lasiosphaeria</taxon>
    </lineage>
</organism>
<feature type="signal peptide" evidence="1">
    <location>
        <begin position="1"/>
        <end position="19"/>
    </location>
</feature>
<gene>
    <name evidence="2" type="ORF">B0T24DRAFT_680175</name>
</gene>
<evidence type="ECO:0000313" key="3">
    <source>
        <dbReference type="Proteomes" id="UP001287356"/>
    </source>
</evidence>
<dbReference type="AlphaFoldDB" id="A0AAE0K6N1"/>
<accession>A0AAE0K6N1</accession>
<comment type="caution">
    <text evidence="2">The sequence shown here is derived from an EMBL/GenBank/DDBJ whole genome shotgun (WGS) entry which is preliminary data.</text>
</comment>
<keyword evidence="3" id="KW-1185">Reference proteome</keyword>
<name>A0AAE0K6N1_9PEZI</name>
<reference evidence="2" key="1">
    <citation type="journal article" date="2023" name="Mol. Phylogenet. Evol.">
        <title>Genome-scale phylogeny and comparative genomics of the fungal order Sordariales.</title>
        <authorList>
            <person name="Hensen N."/>
            <person name="Bonometti L."/>
            <person name="Westerberg I."/>
            <person name="Brannstrom I.O."/>
            <person name="Guillou S."/>
            <person name="Cros-Aarteil S."/>
            <person name="Calhoun S."/>
            <person name="Haridas S."/>
            <person name="Kuo A."/>
            <person name="Mondo S."/>
            <person name="Pangilinan J."/>
            <person name="Riley R."/>
            <person name="LaButti K."/>
            <person name="Andreopoulos B."/>
            <person name="Lipzen A."/>
            <person name="Chen C."/>
            <person name="Yan M."/>
            <person name="Daum C."/>
            <person name="Ng V."/>
            <person name="Clum A."/>
            <person name="Steindorff A."/>
            <person name="Ohm R.A."/>
            <person name="Martin F."/>
            <person name="Silar P."/>
            <person name="Natvig D.O."/>
            <person name="Lalanne C."/>
            <person name="Gautier V."/>
            <person name="Ament-Velasquez S.L."/>
            <person name="Kruys A."/>
            <person name="Hutchinson M.I."/>
            <person name="Powell A.J."/>
            <person name="Barry K."/>
            <person name="Miller A.N."/>
            <person name="Grigoriev I.V."/>
            <person name="Debuchy R."/>
            <person name="Gladieux P."/>
            <person name="Hiltunen Thoren M."/>
            <person name="Johannesson H."/>
        </authorList>
    </citation>
    <scope>NUCLEOTIDE SEQUENCE</scope>
    <source>
        <strain evidence="2">CBS 958.72</strain>
    </source>
</reference>
<reference evidence="2" key="2">
    <citation type="submission" date="2023-06" db="EMBL/GenBank/DDBJ databases">
        <authorList>
            <consortium name="Lawrence Berkeley National Laboratory"/>
            <person name="Haridas S."/>
            <person name="Hensen N."/>
            <person name="Bonometti L."/>
            <person name="Westerberg I."/>
            <person name="Brannstrom I.O."/>
            <person name="Guillou S."/>
            <person name="Cros-Aarteil S."/>
            <person name="Calhoun S."/>
            <person name="Kuo A."/>
            <person name="Mondo S."/>
            <person name="Pangilinan J."/>
            <person name="Riley R."/>
            <person name="Labutti K."/>
            <person name="Andreopoulos B."/>
            <person name="Lipzen A."/>
            <person name="Chen C."/>
            <person name="Yanf M."/>
            <person name="Daum C."/>
            <person name="Ng V."/>
            <person name="Clum A."/>
            <person name="Steindorff A."/>
            <person name="Ohm R."/>
            <person name="Martin F."/>
            <person name="Silar P."/>
            <person name="Natvig D."/>
            <person name="Lalanne C."/>
            <person name="Gautier V."/>
            <person name="Ament-Velasquez S.L."/>
            <person name="Kruys A."/>
            <person name="Hutchinson M.I."/>
            <person name="Powell A.J."/>
            <person name="Barry K."/>
            <person name="Miller A.N."/>
            <person name="Grigoriev I.V."/>
            <person name="Debuchy R."/>
            <person name="Gladieux P."/>
            <person name="Thoren M.H."/>
            <person name="Johannesson H."/>
        </authorList>
    </citation>
    <scope>NUCLEOTIDE SEQUENCE</scope>
    <source>
        <strain evidence="2">CBS 958.72</strain>
    </source>
</reference>
<sequence>MARLSALIGAAALFTGILAFEPVPQAARGFIHCGSALIGRYNAYAPSELATFTNFTWDVYQTLYPVLDDGEADQPVGWCEGATCVDPADNANAFCAS</sequence>
<feature type="chain" id="PRO_5042123269" evidence="1">
    <location>
        <begin position="20"/>
        <end position="97"/>
    </location>
</feature>
<evidence type="ECO:0000256" key="1">
    <source>
        <dbReference type="SAM" id="SignalP"/>
    </source>
</evidence>
<dbReference type="Proteomes" id="UP001287356">
    <property type="component" value="Unassembled WGS sequence"/>
</dbReference>